<keyword evidence="2" id="KW-0489">Methyltransferase</keyword>
<name>A0ABZ2FCW1_9MICO</name>
<dbReference type="GO" id="GO:0008168">
    <property type="term" value="F:methyltransferase activity"/>
    <property type="evidence" value="ECO:0007669"/>
    <property type="project" value="UniProtKB-KW"/>
</dbReference>
<accession>A0ABZ2FCW1</accession>
<dbReference type="EMBL" id="CP104874">
    <property type="protein sequence ID" value="WWF04358.1"/>
    <property type="molecule type" value="Genomic_DNA"/>
</dbReference>
<dbReference type="CDD" id="cd02440">
    <property type="entry name" value="AdoMet_MTases"/>
    <property type="match status" value="1"/>
</dbReference>
<reference evidence="2 3" key="1">
    <citation type="submission" date="2022-09" db="EMBL/GenBank/DDBJ databases">
        <title>Complete genome sequence of Janibacter terrae strain COS04-44, PCL-degrading bacteria isolated from oil spilled coast.</title>
        <authorList>
            <person name="Park H."/>
            <person name="Kim J.Y."/>
            <person name="An S.H."/>
            <person name="Lee C.M."/>
            <person name="Weon H.-Y."/>
        </authorList>
    </citation>
    <scope>NUCLEOTIDE SEQUENCE [LARGE SCALE GENOMIC DNA]</scope>
    <source>
        <strain evidence="2 3">COS04-44</strain>
    </source>
</reference>
<sequence>MSDSTSSGQVAAPPGGRLLALAKRAAEHALWGRVAVQRRLEARAKGDRPAPTTVAPTGVLTDAATWRRAADEAKRLRLPLHRDLPKNWDALGAVGAVLDLVDDGTRSARVMDAGSARYSPVLPWLRLYGFGSTPGSLIGINLEFGSQVTRDGVVFRYGDVTDTGLPSGHLDAITCMSVIEHGVPLEGFIAESARLLRPGGVLAVSTDYDQDPPDTTGKEIYGSQVHIFSPAEIRDLVALAERHDLELVGTLDDAALAHTERPVHWTRVDLDYTFILLTFRRR</sequence>
<evidence type="ECO:0000259" key="1">
    <source>
        <dbReference type="Pfam" id="PF08241"/>
    </source>
</evidence>
<feature type="domain" description="Methyltransferase type 11" evidence="1">
    <location>
        <begin position="148"/>
        <end position="203"/>
    </location>
</feature>
<dbReference type="Pfam" id="PF08241">
    <property type="entry name" value="Methyltransf_11"/>
    <property type="match status" value="1"/>
</dbReference>
<organism evidence="2 3">
    <name type="scientific">Janibacter terrae</name>
    <dbReference type="NCBI Taxonomy" id="103817"/>
    <lineage>
        <taxon>Bacteria</taxon>
        <taxon>Bacillati</taxon>
        <taxon>Actinomycetota</taxon>
        <taxon>Actinomycetes</taxon>
        <taxon>Micrococcales</taxon>
        <taxon>Intrasporangiaceae</taxon>
        <taxon>Janibacter</taxon>
    </lineage>
</organism>
<protein>
    <submittedName>
        <fullName evidence="2">Class I SAM-dependent methyltransferase</fullName>
    </submittedName>
</protein>
<evidence type="ECO:0000313" key="3">
    <source>
        <dbReference type="Proteomes" id="UP001381003"/>
    </source>
</evidence>
<dbReference type="SUPFAM" id="SSF53335">
    <property type="entry name" value="S-adenosyl-L-methionine-dependent methyltransferases"/>
    <property type="match status" value="1"/>
</dbReference>
<dbReference type="InterPro" id="IPR013216">
    <property type="entry name" value="Methyltransf_11"/>
</dbReference>
<dbReference type="InterPro" id="IPR029063">
    <property type="entry name" value="SAM-dependent_MTases_sf"/>
</dbReference>
<evidence type="ECO:0000313" key="2">
    <source>
        <dbReference type="EMBL" id="WWF04358.1"/>
    </source>
</evidence>
<proteinExistence type="predicted"/>
<dbReference type="RefSeq" id="WP_338537769.1">
    <property type="nucleotide sequence ID" value="NZ_CP104874.1"/>
</dbReference>
<dbReference type="Proteomes" id="UP001381003">
    <property type="component" value="Chromosome"/>
</dbReference>
<gene>
    <name evidence="2" type="ORF">N5P18_11730</name>
</gene>
<dbReference type="GO" id="GO:0032259">
    <property type="term" value="P:methylation"/>
    <property type="evidence" value="ECO:0007669"/>
    <property type="project" value="UniProtKB-KW"/>
</dbReference>
<keyword evidence="3" id="KW-1185">Reference proteome</keyword>
<dbReference type="Gene3D" id="3.40.50.150">
    <property type="entry name" value="Vaccinia Virus protein VP39"/>
    <property type="match status" value="1"/>
</dbReference>
<keyword evidence="2" id="KW-0808">Transferase</keyword>